<protein>
    <submittedName>
        <fullName evidence="3">G_PROTEIN_RECEP_F1_2 domain-containing protein</fullName>
    </submittedName>
</protein>
<keyword evidence="1" id="KW-1133">Transmembrane helix</keyword>
<evidence type="ECO:0000313" key="3">
    <source>
        <dbReference type="WBParaSite" id="MhA1_Contig1408.frz3.gene1"/>
    </source>
</evidence>
<feature type="transmembrane region" description="Helical" evidence="1">
    <location>
        <begin position="89"/>
        <end position="110"/>
    </location>
</feature>
<dbReference type="AlphaFoldDB" id="A0A1I8B552"/>
<organism evidence="2 3">
    <name type="scientific">Meloidogyne hapla</name>
    <name type="common">Root-knot nematode worm</name>
    <dbReference type="NCBI Taxonomy" id="6305"/>
    <lineage>
        <taxon>Eukaryota</taxon>
        <taxon>Metazoa</taxon>
        <taxon>Ecdysozoa</taxon>
        <taxon>Nematoda</taxon>
        <taxon>Chromadorea</taxon>
        <taxon>Rhabditida</taxon>
        <taxon>Tylenchina</taxon>
        <taxon>Tylenchomorpha</taxon>
        <taxon>Tylenchoidea</taxon>
        <taxon>Meloidogynidae</taxon>
        <taxon>Meloidogyninae</taxon>
        <taxon>Meloidogyne</taxon>
    </lineage>
</organism>
<name>A0A1I8B552_MELHA</name>
<reference evidence="3" key="1">
    <citation type="submission" date="2016-11" db="UniProtKB">
        <authorList>
            <consortium name="WormBaseParasite"/>
        </authorList>
    </citation>
    <scope>IDENTIFICATION</scope>
</reference>
<keyword evidence="1" id="KW-0472">Membrane</keyword>
<accession>A0A1I8B552</accession>
<sequence length="155" mass="18633">MWTYLWFHLLCTVTCVAYPISEFLRWKTLDETIRTFDVRSPDEQIVLFWTGIWQLNYYACAPIVTFFLMLDRCFVLWFSVFRNAWTEKLIKWMSVCCLTLFYCTSMAFYLNELPLNRSTKKSYGQIRNLYGNSLRGHTWISGNFSESGRFLRHPH</sequence>
<dbReference type="WBParaSite" id="MhA1_Contig1408.frz3.gene1">
    <property type="protein sequence ID" value="MhA1_Contig1408.frz3.gene1"/>
    <property type="gene ID" value="MhA1_Contig1408.frz3.gene1"/>
</dbReference>
<keyword evidence="2" id="KW-1185">Reference proteome</keyword>
<feature type="transmembrane region" description="Helical" evidence="1">
    <location>
        <begin position="45"/>
        <end position="69"/>
    </location>
</feature>
<proteinExistence type="predicted"/>
<dbReference type="Proteomes" id="UP000095281">
    <property type="component" value="Unplaced"/>
</dbReference>
<keyword evidence="1" id="KW-0812">Transmembrane</keyword>
<evidence type="ECO:0000313" key="2">
    <source>
        <dbReference type="Proteomes" id="UP000095281"/>
    </source>
</evidence>
<evidence type="ECO:0000256" key="1">
    <source>
        <dbReference type="SAM" id="Phobius"/>
    </source>
</evidence>
<feature type="transmembrane region" description="Helical" evidence="1">
    <location>
        <begin position="6"/>
        <end position="24"/>
    </location>
</feature>